<sequence>MPTLSIFNHIIRQNPETQAVLAGYNGIVLTIRAAGFTLHGRFNSEGLLEHSPHAADAVLVFRDSVLRKMLNGQQPGVGDFEIEGDMTLGFRLLTVIGGLRYRADRDLSRLFGEEAAERIGGRGRKIAGTLKSIGRSLLEQGADFSREPESPVVSREEFEQWAEEVERLRDDIARLHARLDKFERDW</sequence>
<dbReference type="InterPro" id="IPR036527">
    <property type="entry name" value="SCP2_sterol-bd_dom_sf"/>
</dbReference>
<dbReference type="PANTHER" id="PTHR38693">
    <property type="entry name" value="UBIQUINONE BIOSYNTHESIS PROTEIN UBIJ"/>
    <property type="match status" value="1"/>
</dbReference>
<dbReference type="GO" id="GO:0006744">
    <property type="term" value="P:ubiquinone biosynthetic process"/>
    <property type="evidence" value="ECO:0007669"/>
    <property type="project" value="InterPro"/>
</dbReference>
<gene>
    <name evidence="2" type="ORF">NCTC10660_00833</name>
</gene>
<dbReference type="InterPro" id="IPR038989">
    <property type="entry name" value="UbiJ"/>
</dbReference>
<reference evidence="2 3" key="1">
    <citation type="submission" date="2018-06" db="EMBL/GenBank/DDBJ databases">
        <authorList>
            <consortium name="Pathogen Informatics"/>
            <person name="Doyle S."/>
        </authorList>
    </citation>
    <scope>NUCLEOTIDE SEQUENCE [LARGE SCALE GENOMIC DNA]</scope>
    <source>
        <strain evidence="2 3">NCTC10660</strain>
    </source>
</reference>
<dbReference type="EMBL" id="UGQW01000002">
    <property type="protein sequence ID" value="STZ67356.1"/>
    <property type="molecule type" value="Genomic_DNA"/>
</dbReference>
<evidence type="ECO:0000256" key="1">
    <source>
        <dbReference type="SAM" id="Coils"/>
    </source>
</evidence>
<dbReference type="SUPFAM" id="SSF55718">
    <property type="entry name" value="SCP-like"/>
    <property type="match status" value="1"/>
</dbReference>
<dbReference type="PANTHER" id="PTHR38693:SF1">
    <property type="entry name" value="UBIQUINONE BIOSYNTHESIS ACCESSORY FACTOR UBIJ"/>
    <property type="match status" value="1"/>
</dbReference>
<keyword evidence="1" id="KW-0175">Coiled coil</keyword>
<dbReference type="Proteomes" id="UP000254927">
    <property type="component" value="Unassembled WGS sequence"/>
</dbReference>
<dbReference type="RefSeq" id="WP_074895837.1">
    <property type="nucleotide sequence ID" value="NZ_CP031252.1"/>
</dbReference>
<accession>A0A378TWS5</accession>
<protein>
    <submittedName>
        <fullName evidence="2">Uncharacterized protein conserved in bacteria</fullName>
    </submittedName>
</protein>
<proteinExistence type="predicted"/>
<dbReference type="GeneID" id="93351831"/>
<evidence type="ECO:0000313" key="3">
    <source>
        <dbReference type="Proteomes" id="UP000254927"/>
    </source>
</evidence>
<name>A0A378TWS5_NEIEL</name>
<organism evidence="2 3">
    <name type="scientific">Neisseria elongata</name>
    <dbReference type="NCBI Taxonomy" id="495"/>
    <lineage>
        <taxon>Bacteria</taxon>
        <taxon>Pseudomonadati</taxon>
        <taxon>Pseudomonadota</taxon>
        <taxon>Betaproteobacteria</taxon>
        <taxon>Neisseriales</taxon>
        <taxon>Neisseriaceae</taxon>
        <taxon>Neisseria</taxon>
    </lineage>
</organism>
<dbReference type="AlphaFoldDB" id="A0A378TWS5"/>
<feature type="coiled-coil region" evidence="1">
    <location>
        <begin position="158"/>
        <end position="185"/>
    </location>
</feature>
<evidence type="ECO:0000313" key="2">
    <source>
        <dbReference type="EMBL" id="STZ67356.1"/>
    </source>
</evidence>